<evidence type="ECO:0000313" key="2">
    <source>
        <dbReference type="EMBL" id="CAL1410552.1"/>
    </source>
</evidence>
<proteinExistence type="predicted"/>
<name>A0AAV2GJF9_9ROSI</name>
<gene>
    <name evidence="2" type="ORF">LTRI10_LOCUS49963</name>
</gene>
<dbReference type="AlphaFoldDB" id="A0AAV2GJF9"/>
<dbReference type="Proteomes" id="UP001497516">
    <property type="component" value="Chromosome 9"/>
</dbReference>
<sequence>MRYEYLYWREQLGQVIWQLRQPARTRFTLDGFDPVHRALPEPCSDVPPWPERDSLVDTEMSLHVPTEGPAIVPSTTTTTNLSVAADMNPPNVELNQAPIPPPRKPSITTSATIKLEREQQLSFESPPAAITSCESKTLAQQSHTSPSSLIVTTAKNEAG</sequence>
<feature type="compositionally biased region" description="Polar residues" evidence="1">
    <location>
        <begin position="132"/>
        <end position="159"/>
    </location>
</feature>
<feature type="region of interest" description="Disordered" evidence="1">
    <location>
        <begin position="122"/>
        <end position="159"/>
    </location>
</feature>
<organism evidence="2 3">
    <name type="scientific">Linum trigynum</name>
    <dbReference type="NCBI Taxonomy" id="586398"/>
    <lineage>
        <taxon>Eukaryota</taxon>
        <taxon>Viridiplantae</taxon>
        <taxon>Streptophyta</taxon>
        <taxon>Embryophyta</taxon>
        <taxon>Tracheophyta</taxon>
        <taxon>Spermatophyta</taxon>
        <taxon>Magnoliopsida</taxon>
        <taxon>eudicotyledons</taxon>
        <taxon>Gunneridae</taxon>
        <taxon>Pentapetalae</taxon>
        <taxon>rosids</taxon>
        <taxon>fabids</taxon>
        <taxon>Malpighiales</taxon>
        <taxon>Linaceae</taxon>
        <taxon>Linum</taxon>
    </lineage>
</organism>
<reference evidence="2 3" key="1">
    <citation type="submission" date="2024-04" db="EMBL/GenBank/DDBJ databases">
        <authorList>
            <person name="Fracassetti M."/>
        </authorList>
    </citation>
    <scope>NUCLEOTIDE SEQUENCE [LARGE SCALE GENOMIC DNA]</scope>
</reference>
<protein>
    <submittedName>
        <fullName evidence="2">Uncharacterized protein</fullName>
    </submittedName>
</protein>
<accession>A0AAV2GJF9</accession>
<evidence type="ECO:0000256" key="1">
    <source>
        <dbReference type="SAM" id="MobiDB-lite"/>
    </source>
</evidence>
<evidence type="ECO:0000313" key="3">
    <source>
        <dbReference type="Proteomes" id="UP001497516"/>
    </source>
</evidence>
<dbReference type="EMBL" id="OZ034822">
    <property type="protein sequence ID" value="CAL1410552.1"/>
    <property type="molecule type" value="Genomic_DNA"/>
</dbReference>
<keyword evidence="3" id="KW-1185">Reference proteome</keyword>